<evidence type="ECO:0000313" key="2">
    <source>
        <dbReference type="Proteomes" id="UP000017396"/>
    </source>
</evidence>
<evidence type="ECO:0000313" key="1">
    <source>
        <dbReference type="EMBL" id="AGY57636.1"/>
    </source>
</evidence>
<dbReference type="RefSeq" id="WP_023172733.1">
    <property type="nucleotide sequence ID" value="NC_022600.1"/>
</dbReference>
<reference evidence="1 2" key="1">
    <citation type="journal article" date="2013" name="PLoS ONE">
        <title>Cultivation and Complete Genome Sequencing of Gloeobacter kilaueensis sp. nov., from a Lava Cave in Kilauea Caldera, Hawai'i.</title>
        <authorList>
            <person name="Saw J.H."/>
            <person name="Schatz M."/>
            <person name="Brown M.V."/>
            <person name="Kunkel D.D."/>
            <person name="Foster J.S."/>
            <person name="Shick H."/>
            <person name="Christensen S."/>
            <person name="Hou S."/>
            <person name="Wan X."/>
            <person name="Donachie S.P."/>
        </authorList>
    </citation>
    <scope>NUCLEOTIDE SEQUENCE [LARGE SCALE GENOMIC DNA]</scope>
    <source>
        <strain evidence="2">JS</strain>
    </source>
</reference>
<accession>U5QFB7</accession>
<proteinExistence type="predicted"/>
<dbReference type="eggNOG" id="ENOG50323TK">
    <property type="taxonomic scope" value="Bacteria"/>
</dbReference>
<sequence>MGSKMSNAPVYFTVAQIQFNAVLNLENYIPLIQDTMRRAHFPDFKRQIQQALVQLNMGGEQVASPNLPPQSRYLFGDIEGKSVFVLESNALSFQTTAYDTFQVFSRTLLEGLATIHSVLKLDFTERAGLRYLDAVLPRDNETVADYLVTEVLGLSGKLAGKMLYSFSESVAMTLAGQLVSRVIVQDGNIGLPLELMSVEPKIEPKFTRFNGRHAIIDTDMFYQNREKFNLDTLASRLDTLHDEILKSFQATVTPHAFSVWA</sequence>
<dbReference type="KEGG" id="glj:GKIL_1390"/>
<dbReference type="Proteomes" id="UP000017396">
    <property type="component" value="Chromosome"/>
</dbReference>
<dbReference type="OrthoDB" id="7107919at2"/>
<dbReference type="AlphaFoldDB" id="U5QFB7"/>
<dbReference type="STRING" id="1183438.GKIL_1390"/>
<dbReference type="EMBL" id="CP003587">
    <property type="protein sequence ID" value="AGY57636.1"/>
    <property type="molecule type" value="Genomic_DNA"/>
</dbReference>
<dbReference type="InterPro" id="IPR026349">
    <property type="entry name" value="CHP04255"/>
</dbReference>
<organism evidence="1 2">
    <name type="scientific">Gloeobacter kilaueensis (strain ATCC BAA-2537 / CCAP 1431/1 / ULC 316 / JS1)</name>
    <dbReference type="NCBI Taxonomy" id="1183438"/>
    <lineage>
        <taxon>Bacteria</taxon>
        <taxon>Bacillati</taxon>
        <taxon>Cyanobacteriota</taxon>
        <taxon>Cyanophyceae</taxon>
        <taxon>Gloeobacterales</taxon>
        <taxon>Gloeobacteraceae</taxon>
        <taxon>Gloeobacter</taxon>
    </lineage>
</organism>
<protein>
    <recommendedName>
        <fullName evidence="3">TIGR04255 family protein</fullName>
    </recommendedName>
</protein>
<dbReference type="NCBIfam" id="TIGR04255">
    <property type="entry name" value="sporadTIGR04255"/>
    <property type="match status" value="1"/>
</dbReference>
<dbReference type="HOGENOM" id="CLU_092413_0_0_3"/>
<evidence type="ECO:0008006" key="3">
    <source>
        <dbReference type="Google" id="ProtNLM"/>
    </source>
</evidence>
<gene>
    <name evidence="1" type="ORF">GKIL_1390</name>
</gene>
<keyword evidence="2" id="KW-1185">Reference proteome</keyword>
<name>U5QFB7_GLOK1</name>